<name>A0A3M7QT70_BRAPC</name>
<dbReference type="Proteomes" id="UP000276133">
    <property type="component" value="Unassembled WGS sequence"/>
</dbReference>
<reference evidence="1 2" key="1">
    <citation type="journal article" date="2018" name="Sci. Rep.">
        <title>Genomic signatures of local adaptation to the degree of environmental predictability in rotifers.</title>
        <authorList>
            <person name="Franch-Gras L."/>
            <person name="Hahn C."/>
            <person name="Garcia-Roger E.M."/>
            <person name="Carmona M.J."/>
            <person name="Serra M."/>
            <person name="Gomez A."/>
        </authorList>
    </citation>
    <scope>NUCLEOTIDE SEQUENCE [LARGE SCALE GENOMIC DNA]</scope>
    <source>
        <strain evidence="1">HYR1</strain>
    </source>
</reference>
<gene>
    <name evidence="1" type="ORF">BpHYR1_003741</name>
</gene>
<evidence type="ECO:0000313" key="1">
    <source>
        <dbReference type="EMBL" id="RNA14550.1"/>
    </source>
</evidence>
<dbReference type="AlphaFoldDB" id="A0A3M7QT70"/>
<proteinExistence type="predicted"/>
<sequence length="107" mass="12121">MRHFYQNFDINCSIFSRSVSGKKSGLNAALESRIKVQCIRGQGITKNKKTKNMSDSNFNLNSVKILLILIPLSCIRTQVITFDNLTLLNINCYKSVIVAQPELEQKI</sequence>
<evidence type="ECO:0000313" key="2">
    <source>
        <dbReference type="Proteomes" id="UP000276133"/>
    </source>
</evidence>
<keyword evidence="2" id="KW-1185">Reference proteome</keyword>
<dbReference type="EMBL" id="REGN01005162">
    <property type="protein sequence ID" value="RNA14550.1"/>
    <property type="molecule type" value="Genomic_DNA"/>
</dbReference>
<accession>A0A3M7QT70</accession>
<comment type="caution">
    <text evidence="1">The sequence shown here is derived from an EMBL/GenBank/DDBJ whole genome shotgun (WGS) entry which is preliminary data.</text>
</comment>
<organism evidence="1 2">
    <name type="scientific">Brachionus plicatilis</name>
    <name type="common">Marine rotifer</name>
    <name type="synonym">Brachionus muelleri</name>
    <dbReference type="NCBI Taxonomy" id="10195"/>
    <lineage>
        <taxon>Eukaryota</taxon>
        <taxon>Metazoa</taxon>
        <taxon>Spiralia</taxon>
        <taxon>Gnathifera</taxon>
        <taxon>Rotifera</taxon>
        <taxon>Eurotatoria</taxon>
        <taxon>Monogononta</taxon>
        <taxon>Pseudotrocha</taxon>
        <taxon>Ploima</taxon>
        <taxon>Brachionidae</taxon>
        <taxon>Brachionus</taxon>
    </lineage>
</organism>
<protein>
    <submittedName>
        <fullName evidence="1">Uncharacterized protein</fullName>
    </submittedName>
</protein>